<dbReference type="SUPFAM" id="SSF49785">
    <property type="entry name" value="Galactose-binding domain-like"/>
    <property type="match status" value="1"/>
</dbReference>
<evidence type="ECO:0000259" key="3">
    <source>
        <dbReference type="Pfam" id="PF08305"/>
    </source>
</evidence>
<keyword evidence="2" id="KW-0472">Membrane</keyword>
<keyword evidence="5" id="KW-1185">Reference proteome</keyword>
<keyword evidence="2" id="KW-1133">Transmembrane helix</keyword>
<protein>
    <submittedName>
        <fullName evidence="4">NPCBM/NEW2 domain-containing protein</fullName>
    </submittedName>
</protein>
<name>A0ABV5M8U4_9ACTN</name>
<dbReference type="Pfam" id="PF08305">
    <property type="entry name" value="NPCBM"/>
    <property type="match status" value="1"/>
</dbReference>
<accession>A0ABV5M8U4</accession>
<dbReference type="Proteomes" id="UP001589608">
    <property type="component" value="Unassembled WGS sequence"/>
</dbReference>
<dbReference type="EMBL" id="JBHMCA010000042">
    <property type="protein sequence ID" value="MFB9445250.1"/>
    <property type="molecule type" value="Genomic_DNA"/>
</dbReference>
<proteinExistence type="predicted"/>
<dbReference type="InterPro" id="IPR038637">
    <property type="entry name" value="NPCBM_sf"/>
</dbReference>
<keyword evidence="2" id="KW-0812">Transmembrane</keyword>
<dbReference type="RefSeq" id="WP_223103393.1">
    <property type="nucleotide sequence ID" value="NZ_CP061913.1"/>
</dbReference>
<dbReference type="InterPro" id="IPR013222">
    <property type="entry name" value="Glyco_hyd_98_carb-bd"/>
</dbReference>
<evidence type="ECO:0000313" key="5">
    <source>
        <dbReference type="Proteomes" id="UP001589608"/>
    </source>
</evidence>
<dbReference type="Gene3D" id="2.60.120.1060">
    <property type="entry name" value="NPCBM/NEW2 domain"/>
    <property type="match status" value="1"/>
</dbReference>
<comment type="caution">
    <text evidence="4">The sequence shown here is derived from an EMBL/GenBank/DDBJ whole genome shotgun (WGS) entry which is preliminary data.</text>
</comment>
<feature type="compositionally biased region" description="Low complexity" evidence="1">
    <location>
        <begin position="78"/>
        <end position="90"/>
    </location>
</feature>
<sequence>MRLWNWFKEHPGLAAIGVAVSILGLLVSILALVRDATDFKITAGPAEPPTVSTSPAGSPHPTFGIGSPTSVAPSRFESQNSPSAAPSQSSVKSEPPLEQSPAPSPVYLIARTSTAENTAGAGSFSMSGKLYEQSVKKWCGTAQYASKQTWTSGGFTRFAATVGIADDESGATGYSVSVTFENQDGQALNASFVVSLGHPKSVDFPLNGAVRLVVRCVIRSGGTSTHVTLGDARLL</sequence>
<feature type="region of interest" description="Disordered" evidence="1">
    <location>
        <begin position="45"/>
        <end position="103"/>
    </location>
</feature>
<feature type="transmembrane region" description="Helical" evidence="2">
    <location>
        <begin position="12"/>
        <end position="33"/>
    </location>
</feature>
<gene>
    <name evidence="4" type="ORF">ACFFTR_19420</name>
</gene>
<evidence type="ECO:0000256" key="1">
    <source>
        <dbReference type="SAM" id="MobiDB-lite"/>
    </source>
</evidence>
<dbReference type="InterPro" id="IPR008979">
    <property type="entry name" value="Galactose-bd-like_sf"/>
</dbReference>
<organism evidence="4 5">
    <name type="scientific">Dactylosporangium vinaceum</name>
    <dbReference type="NCBI Taxonomy" id="53362"/>
    <lineage>
        <taxon>Bacteria</taxon>
        <taxon>Bacillati</taxon>
        <taxon>Actinomycetota</taxon>
        <taxon>Actinomycetes</taxon>
        <taxon>Micromonosporales</taxon>
        <taxon>Micromonosporaceae</taxon>
        <taxon>Dactylosporangium</taxon>
    </lineage>
</organism>
<reference evidence="4 5" key="1">
    <citation type="submission" date="2024-09" db="EMBL/GenBank/DDBJ databases">
        <authorList>
            <person name="Sun Q."/>
            <person name="Mori K."/>
        </authorList>
    </citation>
    <scope>NUCLEOTIDE SEQUENCE [LARGE SCALE GENOMIC DNA]</scope>
    <source>
        <strain evidence="4 5">JCM 3307</strain>
    </source>
</reference>
<feature type="domain" description="Glycosyl hydrolase family 98 putative carbohydrate-binding module" evidence="3">
    <location>
        <begin position="140"/>
        <end position="234"/>
    </location>
</feature>
<evidence type="ECO:0000313" key="4">
    <source>
        <dbReference type="EMBL" id="MFB9445250.1"/>
    </source>
</evidence>
<evidence type="ECO:0000256" key="2">
    <source>
        <dbReference type="SAM" id="Phobius"/>
    </source>
</evidence>